<dbReference type="Proteomes" id="UP000680638">
    <property type="component" value="Unassembled WGS sequence"/>
</dbReference>
<protein>
    <recommendedName>
        <fullName evidence="3">NmrA-like domain-containing protein</fullName>
    </recommendedName>
</protein>
<dbReference type="SUPFAM" id="SSF51735">
    <property type="entry name" value="NAD(P)-binding Rossmann-fold domains"/>
    <property type="match status" value="1"/>
</dbReference>
<evidence type="ECO:0000256" key="1">
    <source>
        <dbReference type="ARBA" id="ARBA00006328"/>
    </source>
</evidence>
<dbReference type="CDD" id="cd05251">
    <property type="entry name" value="NmrA_like_SDR_a"/>
    <property type="match status" value="1"/>
</dbReference>
<gene>
    <name evidence="4" type="ORF">J21TS3_21830</name>
</gene>
<dbReference type="EMBL" id="BORW01000009">
    <property type="protein sequence ID" value="GIO67362.1"/>
    <property type="molecule type" value="Genomic_DNA"/>
</dbReference>
<dbReference type="PANTHER" id="PTHR42748:SF7">
    <property type="entry name" value="NMRA LIKE REDOX SENSOR 1-RELATED"/>
    <property type="match status" value="1"/>
</dbReference>
<dbReference type="Pfam" id="PF05368">
    <property type="entry name" value="NmrA"/>
    <property type="match status" value="1"/>
</dbReference>
<comment type="caution">
    <text evidence="4">The sequence shown here is derived from an EMBL/GenBank/DDBJ whole genome shotgun (WGS) entry which is preliminary data.</text>
</comment>
<comment type="similarity">
    <text evidence="1">Belongs to the NmrA-type oxidoreductase family.</text>
</comment>
<dbReference type="RefSeq" id="WP_036709687.1">
    <property type="nucleotide sequence ID" value="NZ_BORW01000009.1"/>
</dbReference>
<proteinExistence type="inferred from homology"/>
<feature type="domain" description="NmrA-like" evidence="3">
    <location>
        <begin position="3"/>
        <end position="228"/>
    </location>
</feature>
<evidence type="ECO:0000256" key="2">
    <source>
        <dbReference type="ARBA" id="ARBA00022857"/>
    </source>
</evidence>
<accession>A0ABQ4LVQ9</accession>
<dbReference type="Gene3D" id="3.40.50.720">
    <property type="entry name" value="NAD(P)-binding Rossmann-like Domain"/>
    <property type="match status" value="1"/>
</dbReference>
<evidence type="ECO:0000313" key="5">
    <source>
        <dbReference type="Proteomes" id="UP000680638"/>
    </source>
</evidence>
<dbReference type="InterPro" id="IPR036291">
    <property type="entry name" value="NAD(P)-bd_dom_sf"/>
</dbReference>
<dbReference type="PANTHER" id="PTHR42748">
    <property type="entry name" value="NITROGEN METABOLITE REPRESSION PROTEIN NMRA FAMILY MEMBER"/>
    <property type="match status" value="1"/>
</dbReference>
<keyword evidence="2" id="KW-0521">NADP</keyword>
<dbReference type="Gene3D" id="3.90.25.10">
    <property type="entry name" value="UDP-galactose 4-epimerase, domain 1"/>
    <property type="match status" value="1"/>
</dbReference>
<evidence type="ECO:0000259" key="3">
    <source>
        <dbReference type="Pfam" id="PF05368"/>
    </source>
</evidence>
<dbReference type="InterPro" id="IPR051164">
    <property type="entry name" value="NmrA-like_oxidored"/>
</dbReference>
<sequence length="281" mass="31160">MSSQVILVMGATGQQGGAVARQLAANGWKVRALVRDPKHAASQSLAKLGIETVKGDLDDPDTLVKAMDGVYGVFSVQALDVDHPEKEELQGKRVAECAKAAGVSHLVYSSAAGANRNTGITSFENKGRIERYIRELHLPATILRPVMFMENFKFTLQKADGQILLPYKGEPDTKVQMIAVQDIGGFARKAFEQPDRFIGQSLEIAGDELTVRQLAERISRFFGVHAVYPLSAPEPKHEHDGIKATRFFIREGYKADLEYLRQLHPELLRFADWLPQSNISF</sequence>
<organism evidence="4 5">
    <name type="scientific">Paenibacillus cookii</name>
    <dbReference type="NCBI Taxonomy" id="157839"/>
    <lineage>
        <taxon>Bacteria</taxon>
        <taxon>Bacillati</taxon>
        <taxon>Bacillota</taxon>
        <taxon>Bacilli</taxon>
        <taxon>Bacillales</taxon>
        <taxon>Paenibacillaceae</taxon>
        <taxon>Paenibacillus</taxon>
    </lineage>
</organism>
<keyword evidence="5" id="KW-1185">Reference proteome</keyword>
<evidence type="ECO:0000313" key="4">
    <source>
        <dbReference type="EMBL" id="GIO67362.1"/>
    </source>
</evidence>
<name>A0ABQ4LVQ9_9BACL</name>
<dbReference type="InterPro" id="IPR008030">
    <property type="entry name" value="NmrA-like"/>
</dbReference>
<reference evidence="4 5" key="1">
    <citation type="submission" date="2021-03" db="EMBL/GenBank/DDBJ databases">
        <title>Antimicrobial resistance genes in bacteria isolated from Japanese honey, and their potential for conferring macrolide and lincosamide resistance in the American foulbrood pathogen Paenibacillus larvae.</title>
        <authorList>
            <person name="Okamoto M."/>
            <person name="Kumagai M."/>
            <person name="Kanamori H."/>
            <person name="Takamatsu D."/>
        </authorList>
    </citation>
    <scope>NUCLEOTIDE SEQUENCE [LARGE SCALE GENOMIC DNA]</scope>
    <source>
        <strain evidence="4 5">J21TS3</strain>
    </source>
</reference>